<evidence type="ECO:0000256" key="1">
    <source>
        <dbReference type="PIRSR" id="PIRSR016184-1"/>
    </source>
</evidence>
<dbReference type="GO" id="GO:0016853">
    <property type="term" value="F:isomerase activity"/>
    <property type="evidence" value="ECO:0007669"/>
    <property type="project" value="UniProtKB-KW"/>
</dbReference>
<dbReference type="PIRSF" id="PIRSF016184">
    <property type="entry name" value="PhzC_PhzF"/>
    <property type="match status" value="1"/>
</dbReference>
<dbReference type="Proteomes" id="UP000269544">
    <property type="component" value="Chromosome"/>
</dbReference>
<proteinExistence type="predicted"/>
<dbReference type="GO" id="GO:0005737">
    <property type="term" value="C:cytoplasm"/>
    <property type="evidence" value="ECO:0007669"/>
    <property type="project" value="TreeGrafter"/>
</dbReference>
<dbReference type="OrthoDB" id="9788221at2"/>
<gene>
    <name evidence="2" type="primary">yddE_2</name>
    <name evidence="2" type="ORF">NCTC13079_01585</name>
</gene>
<dbReference type="KEGG" id="piv:NCTC13079_01585"/>
<dbReference type="SUPFAM" id="SSF54506">
    <property type="entry name" value="Diaminopimelate epimerase-like"/>
    <property type="match status" value="1"/>
</dbReference>
<organism evidence="2 3">
    <name type="scientific">Aedoeadaptatus ivorii</name>
    <dbReference type="NCBI Taxonomy" id="54006"/>
    <lineage>
        <taxon>Bacteria</taxon>
        <taxon>Bacillati</taxon>
        <taxon>Bacillota</taxon>
        <taxon>Tissierellia</taxon>
        <taxon>Tissierellales</taxon>
        <taxon>Peptoniphilaceae</taxon>
        <taxon>Aedoeadaptatus</taxon>
    </lineage>
</organism>
<dbReference type="AlphaFoldDB" id="A0A3S4YM09"/>
<dbReference type="Gene3D" id="3.10.310.10">
    <property type="entry name" value="Diaminopimelate Epimerase, Chain A, domain 1"/>
    <property type="match status" value="2"/>
</dbReference>
<dbReference type="NCBIfam" id="TIGR00654">
    <property type="entry name" value="PhzF_family"/>
    <property type="match status" value="1"/>
</dbReference>
<dbReference type="RefSeq" id="WP_126466265.1">
    <property type="nucleotide sequence ID" value="NZ_JAUSWF010000005.1"/>
</dbReference>
<reference evidence="2 3" key="1">
    <citation type="submission" date="2018-12" db="EMBL/GenBank/DDBJ databases">
        <authorList>
            <consortium name="Pathogen Informatics"/>
        </authorList>
    </citation>
    <scope>NUCLEOTIDE SEQUENCE [LARGE SCALE GENOMIC DNA]</scope>
    <source>
        <strain evidence="2 3">NCTC13079</strain>
    </source>
</reference>
<keyword evidence="3" id="KW-1185">Reference proteome</keyword>
<dbReference type="PANTHER" id="PTHR13774">
    <property type="entry name" value="PHENAZINE BIOSYNTHESIS PROTEIN"/>
    <property type="match status" value="1"/>
</dbReference>
<evidence type="ECO:0000313" key="3">
    <source>
        <dbReference type="Proteomes" id="UP000269544"/>
    </source>
</evidence>
<evidence type="ECO:0000313" key="2">
    <source>
        <dbReference type="EMBL" id="VEJ36379.1"/>
    </source>
</evidence>
<dbReference type="EMBL" id="LR134523">
    <property type="protein sequence ID" value="VEJ36379.1"/>
    <property type="molecule type" value="Genomic_DNA"/>
</dbReference>
<dbReference type="InterPro" id="IPR003719">
    <property type="entry name" value="Phenazine_PhzF-like"/>
</dbReference>
<protein>
    <submittedName>
        <fullName evidence="2">Uncharacterized isomerase yddE</fullName>
        <ecNumber evidence="2">5.1.-.-</ecNumber>
    </submittedName>
</protein>
<accession>A0A3S4YM09</accession>
<dbReference type="Pfam" id="PF02567">
    <property type="entry name" value="PhzC-PhzF"/>
    <property type="match status" value="1"/>
</dbReference>
<sequence length="294" mass="32867">MTREYTFFITDAFTDRSFVGNPSGIVLTKGDMSDNEMQKAARELNHPETICIRKLDRDIYSARYFTPTEEIKISGHAALATFWTLAKFGYIGSSESKKKVLQYTGAGPLCVYLSFRGGEVDFVDVQLPEMKVTSAVEDLEALAEAFEVDADHIGTGDVNLIPAVVDGGVETMIIPLKKAADLHEVYPKRRNLAMLSEKYHCKSFHLFYYDEEKKIVEQRNFSPSVSVWEEAGSGTGSGCTYFYMKENGILSENRLRARQGQEVGRPSEIEVSEKDGHIFVGGTARIVMEGILRL</sequence>
<keyword evidence="2" id="KW-0413">Isomerase</keyword>
<feature type="active site" evidence="1">
    <location>
        <position position="48"/>
    </location>
</feature>
<name>A0A3S4YM09_9FIRM</name>
<dbReference type="EC" id="5.1.-.-" evidence="2"/>